<organism evidence="1 2">
    <name type="scientific">Skermania pinensis</name>
    <dbReference type="NCBI Taxonomy" id="39122"/>
    <lineage>
        <taxon>Bacteria</taxon>
        <taxon>Bacillati</taxon>
        <taxon>Actinomycetota</taxon>
        <taxon>Actinomycetes</taxon>
        <taxon>Mycobacteriales</taxon>
        <taxon>Gordoniaceae</taxon>
        <taxon>Skermania</taxon>
    </lineage>
</organism>
<dbReference type="Proteomes" id="UP000887023">
    <property type="component" value="Chromosome"/>
</dbReference>
<sequence>MAVSHLELLVEDRSTATVMKIIIPRIAPDLSFAVRSFDGKTDIEKKLTTTLRGLRSHVRRLDGAVVVVVDRDIEDCRKLRSRIARRAEDAEWSTSERPRHDAPTVMVRIAVEELEAWFLGDVSAICSAYPRVNPKIHLARSKLRAPDDVVGAADELERILNKAGYHKGRLVKTTAAADIAAHMDVENNHSPSFRAFRDGVRRLVAVEEMH</sequence>
<name>A0ABX8SDF7_9ACTN</name>
<reference evidence="1" key="1">
    <citation type="submission" date="2021-07" db="EMBL/GenBank/DDBJ databases">
        <title>Candidatus Kaistella beijingensis sp. nov. isolated from a municipal wastewater treatment plant is involved in sludge foaming.</title>
        <authorList>
            <person name="Song Y."/>
            <person name="Liu S.-J."/>
        </authorList>
    </citation>
    <scope>NUCLEOTIDE SEQUENCE</scope>
    <source>
        <strain evidence="1">DSM 43998</strain>
    </source>
</reference>
<accession>A0ABX8SDF7</accession>
<protein>
    <submittedName>
        <fullName evidence="1">DUF4276 family protein</fullName>
    </submittedName>
</protein>
<evidence type="ECO:0000313" key="1">
    <source>
        <dbReference type="EMBL" id="QXQ15461.1"/>
    </source>
</evidence>
<evidence type="ECO:0000313" key="2">
    <source>
        <dbReference type="Proteomes" id="UP000887023"/>
    </source>
</evidence>
<dbReference type="EMBL" id="CP079105">
    <property type="protein sequence ID" value="QXQ15461.1"/>
    <property type="molecule type" value="Genomic_DNA"/>
</dbReference>
<dbReference type="RefSeq" id="WP_169797473.1">
    <property type="nucleotide sequence ID" value="NZ_CBCRUZ010000001.1"/>
</dbReference>
<proteinExistence type="predicted"/>
<gene>
    <name evidence="1" type="ORF">KV203_09255</name>
</gene>
<dbReference type="InterPro" id="IPR025455">
    <property type="entry name" value="DUF4276"/>
</dbReference>
<dbReference type="Pfam" id="PF14103">
    <property type="entry name" value="DUF4276"/>
    <property type="match status" value="1"/>
</dbReference>
<keyword evidence="2" id="KW-1185">Reference proteome</keyword>